<dbReference type="Pfam" id="PF14492">
    <property type="entry name" value="EFG_III"/>
    <property type="match status" value="1"/>
</dbReference>
<dbReference type="Gene3D" id="3.30.70.240">
    <property type="match status" value="1"/>
</dbReference>
<evidence type="ECO:0000256" key="7">
    <source>
        <dbReference type="ARBA" id="ARBA00048548"/>
    </source>
</evidence>
<dbReference type="FunFam" id="3.40.50.300:FF:000746">
    <property type="entry name" value="Ribosome assembly protein 1"/>
    <property type="match status" value="1"/>
</dbReference>
<evidence type="ECO:0000256" key="2">
    <source>
        <dbReference type="ARBA" id="ARBA00022490"/>
    </source>
</evidence>
<dbReference type="InterPro" id="IPR005225">
    <property type="entry name" value="Small_GTP-bd"/>
</dbReference>
<sequence length="1548" mass="174683">MPPTITYPSEILCELQENTESIRNICILAHVDHGKTTLADDLLASNGIISTRLAGKLRLMDSLEAEQIRGITMKSSAVSLVHEKDNKKYLINLIDTPGHVDFSSEVSTAVRLCDGAIILIDVVEGVCPQTLAALRQAWLENLRIILVLNKIDRLIIGLKMSPLEAYLHIRAILEHLNAVVAEQFASLLLEKCGEQEVPEEAKNENNEDDDDDWAKNESRICFSPQNNNVLFASALDGWAFGIHHFADIYAKKLSLKREVLMKTLWGDFYFDKKTKRVHKGAQSKGQKPMFVQFILENIWSVYDAIIIRRDNDKLEKIASSIGAKLTPRDIKHTDPMVPLQLLFNQWLPVASAVFDMVVVELPHPKALNTEKIEQLMCNKNRRFDTLLPETQQLKQAFVNCSSDDQEPVIIYVSKLFSVHSSALSQNRHKPLTTEDIAQRREFLKQKQLDKATTHEESTNQSVENGHAITENIVVNATKTESNEPTDENAFLAFARVFSGRIKRGQKVFVLGPRHDPALFVGKDLNEMSAHSISHHVHEFIVQDLYLMMGREFTVLDQVPAGNIVAIGQLDSLVLKSATLSTNIFCPSFTGLHFETSPIVRVAIEAKNPSQMKQLRRGMRLLNQADPLVECTLKDTGEYILSTAGEVHLQRCIDDLTKIYGRVEVNVSAPIIPFRETIIPPPKVDFLNEALAGQQQQFKSNRITKERPAWLLEDGLVELSTQNHQCTFHLRAVPLPDSVTRLLDENASLLAIIEQVQGRDDRKVTVELNDQTLNQIRQLRERLNEEFIAANGNMWNSDTVDEIWSFGPHRCGTNLLLGRIPNSIYKQRHTSIWTTALNNQTKSNTNSSSSSKDDYDLSIVSGFQLATAKGSLCDEPLMGVGFIIERWTLDTIINNDEEQQETLENNDADSSTAATTTMINPIDEVESVLETLSIISDESSALNTQEKPRRVIDKSKIVIKRGPLSGQIVSTIRDGCRKAFDSQPRRLVAAMYKCELMVNAEALGRAYSVLNKRNGRVLNEDMKEGTSTFIIQAALPVAESFGFAEEMRKKASGLASPQLSGKTYWEIIELDPFWEPQTEEEFLHFGEKADFENRAKKYMNDVRRRKGLRVEEKIVEHAEKQRTFKRNNITYSIAFLLSYLNKNKLITNEVSRKVVHIGGGTLYLALYFYNDNGYLSKYLNIFPYALWTVILLWKSQQKSFDNRQHDLVIDIMTRHRHQYELIRGPLFFNFVIIICGTVLYRTVLGSMIMAILTWGDGLAAVIGMRYGYKRKIYGSKSLDGFLTVFIVGIIASVTYVSLVVGFQSVQILKISLICFIAAIAELFSSSDYDNLTISLSIAMLQPLKHILQQKRIILASSSPQRKQLLQSIGLQFDIIVSDFAEDLDLTSYKENLSQYVIDTAEHKCRLVYNQLKLNENEKKDLIIIGADTMCLQNNIAYGKPSDKDDAFRMLKAFSNNTHQVCTGVCILQGDMTMRTFSETTDVIFGAIDDETIRAYVETGEPMNKAGSYGIQSLGATLVKKIDGDYFNVVGFPIYHFCIELKALLNAEIK</sequence>
<gene>
    <name evidence="14" type="ORF">OKA104_LOCUS29061</name>
</gene>
<dbReference type="SUPFAM" id="SSF52540">
    <property type="entry name" value="P-loop containing nucleoside triphosphate hydrolases"/>
    <property type="match status" value="1"/>
</dbReference>
<dbReference type="Proteomes" id="UP000663881">
    <property type="component" value="Unassembled WGS sequence"/>
</dbReference>
<dbReference type="InterPro" id="IPR000640">
    <property type="entry name" value="EFG_V-like"/>
</dbReference>
<dbReference type="CDD" id="cd04096">
    <property type="entry name" value="eEF2_snRNP_like_C"/>
    <property type="match status" value="1"/>
</dbReference>
<dbReference type="Gene3D" id="2.40.30.10">
    <property type="entry name" value="Translation factors"/>
    <property type="match status" value="1"/>
</dbReference>
<comment type="subcellular location">
    <subcellularLocation>
        <location evidence="1">Cytoplasm</location>
    </subcellularLocation>
</comment>
<dbReference type="Gene3D" id="3.90.1430.10">
    <property type="entry name" value="Yeast translation eEF2 (G' domain)"/>
    <property type="match status" value="1"/>
</dbReference>
<comment type="catalytic activity">
    <reaction evidence="7">
        <text>GTP + H2O = GDP + phosphate + H(+)</text>
        <dbReference type="Rhea" id="RHEA:19669"/>
        <dbReference type="ChEBI" id="CHEBI:15377"/>
        <dbReference type="ChEBI" id="CHEBI:15378"/>
        <dbReference type="ChEBI" id="CHEBI:37565"/>
        <dbReference type="ChEBI" id="CHEBI:43474"/>
        <dbReference type="ChEBI" id="CHEBI:58189"/>
    </reaction>
</comment>
<organism evidence="14 15">
    <name type="scientific">Adineta steineri</name>
    <dbReference type="NCBI Taxonomy" id="433720"/>
    <lineage>
        <taxon>Eukaryota</taxon>
        <taxon>Metazoa</taxon>
        <taxon>Spiralia</taxon>
        <taxon>Gnathifera</taxon>
        <taxon>Rotifera</taxon>
        <taxon>Eurotatoria</taxon>
        <taxon>Bdelloidea</taxon>
        <taxon>Adinetida</taxon>
        <taxon>Adinetidae</taxon>
        <taxon>Adineta</taxon>
    </lineage>
</organism>
<dbReference type="GO" id="GO:0043022">
    <property type="term" value="F:ribosome binding"/>
    <property type="evidence" value="ECO:0007669"/>
    <property type="project" value="TreeGrafter"/>
</dbReference>
<dbReference type="SUPFAM" id="SSF50447">
    <property type="entry name" value="Translation proteins"/>
    <property type="match status" value="1"/>
</dbReference>
<dbReference type="EMBL" id="CAJOAY010002906">
    <property type="protein sequence ID" value="CAF3988300.1"/>
    <property type="molecule type" value="Genomic_DNA"/>
</dbReference>
<evidence type="ECO:0000256" key="11">
    <source>
        <dbReference type="SAM" id="MobiDB-lite"/>
    </source>
</evidence>
<dbReference type="PRINTS" id="PR00315">
    <property type="entry name" value="ELONGATNFCT"/>
</dbReference>
<feature type="coiled-coil region" evidence="10">
    <location>
        <begin position="765"/>
        <end position="792"/>
    </location>
</feature>
<keyword evidence="10" id="KW-0175">Coiled coil</keyword>
<feature type="compositionally biased region" description="Basic and acidic residues" evidence="11">
    <location>
        <begin position="447"/>
        <end position="457"/>
    </location>
</feature>
<evidence type="ECO:0000256" key="9">
    <source>
        <dbReference type="ARBA" id="ARBA00081809"/>
    </source>
</evidence>
<evidence type="ECO:0000256" key="10">
    <source>
        <dbReference type="SAM" id="Coils"/>
    </source>
</evidence>
<dbReference type="HAMAP" id="MF_00528">
    <property type="entry name" value="Maf"/>
    <property type="match status" value="1"/>
</dbReference>
<dbReference type="Pfam" id="PF25118">
    <property type="entry name" value="EFL1"/>
    <property type="match status" value="1"/>
</dbReference>
<keyword evidence="12" id="KW-1133">Transmembrane helix</keyword>
<feature type="region of interest" description="Disordered" evidence="11">
    <location>
        <begin position="447"/>
        <end position="467"/>
    </location>
</feature>
<dbReference type="PANTHER" id="PTHR42908:SF3">
    <property type="entry name" value="ELONGATION FACTOR-LIKE GTPASE 1"/>
    <property type="match status" value="1"/>
</dbReference>
<keyword evidence="3" id="KW-0690">Ribosome biogenesis</keyword>
<keyword evidence="2" id="KW-0963">Cytoplasm</keyword>
<feature type="transmembrane region" description="Helical" evidence="12">
    <location>
        <begin position="1279"/>
        <end position="1299"/>
    </location>
</feature>
<dbReference type="FunFam" id="3.30.70.240:FF:000006">
    <property type="entry name" value="Elongation factor like GTPase 1"/>
    <property type="match status" value="1"/>
</dbReference>
<dbReference type="InterPro" id="IPR003697">
    <property type="entry name" value="Maf-like"/>
</dbReference>
<evidence type="ECO:0000256" key="6">
    <source>
        <dbReference type="ARBA" id="ARBA00023134"/>
    </source>
</evidence>
<dbReference type="NCBIfam" id="TIGR00231">
    <property type="entry name" value="small_GTP"/>
    <property type="match status" value="1"/>
</dbReference>
<dbReference type="InterPro" id="IPR000795">
    <property type="entry name" value="T_Tr_GTP-bd_dom"/>
</dbReference>
<dbReference type="SUPFAM" id="SSF52972">
    <property type="entry name" value="ITPase-like"/>
    <property type="match status" value="1"/>
</dbReference>
<dbReference type="InterPro" id="IPR014721">
    <property type="entry name" value="Ribsml_uS5_D2-typ_fold_subgr"/>
</dbReference>
<dbReference type="GO" id="GO:1990904">
    <property type="term" value="C:ribonucleoprotein complex"/>
    <property type="evidence" value="ECO:0007669"/>
    <property type="project" value="TreeGrafter"/>
</dbReference>
<dbReference type="Gene3D" id="3.90.950.10">
    <property type="match status" value="1"/>
</dbReference>
<evidence type="ECO:0000256" key="3">
    <source>
        <dbReference type="ARBA" id="ARBA00022517"/>
    </source>
</evidence>
<dbReference type="GO" id="GO:0005829">
    <property type="term" value="C:cytosol"/>
    <property type="evidence" value="ECO:0007669"/>
    <property type="project" value="TreeGrafter"/>
</dbReference>
<evidence type="ECO:0000259" key="13">
    <source>
        <dbReference type="PROSITE" id="PS51722"/>
    </source>
</evidence>
<dbReference type="Pfam" id="PF00009">
    <property type="entry name" value="GTP_EFTU"/>
    <property type="match status" value="1"/>
</dbReference>
<evidence type="ECO:0000256" key="4">
    <source>
        <dbReference type="ARBA" id="ARBA00022741"/>
    </source>
</evidence>
<keyword evidence="4" id="KW-0547">Nucleotide-binding</keyword>
<feature type="domain" description="Tr-type G" evidence="13">
    <location>
        <begin position="20"/>
        <end position="256"/>
    </location>
</feature>
<dbReference type="CDD" id="cd01885">
    <property type="entry name" value="EF2"/>
    <property type="match status" value="1"/>
</dbReference>
<proteinExistence type="inferred from homology"/>
<dbReference type="Gene3D" id="3.40.50.300">
    <property type="entry name" value="P-loop containing nucleotide triphosphate hydrolases"/>
    <property type="match status" value="1"/>
</dbReference>
<dbReference type="InterPro" id="IPR009000">
    <property type="entry name" value="Transl_B-barrel_sf"/>
</dbReference>
<dbReference type="SMART" id="SM00838">
    <property type="entry name" value="EFG_C"/>
    <property type="match status" value="1"/>
</dbReference>
<comment type="caution">
    <text evidence="14">The sequence shown here is derived from an EMBL/GenBank/DDBJ whole genome shotgun (WGS) entry which is preliminary data.</text>
</comment>
<dbReference type="FunFam" id="3.30.70.870:FF:000002">
    <property type="entry name" value="Translation elongation factor 2"/>
    <property type="match status" value="1"/>
</dbReference>
<accession>A0A819N3D7</accession>
<evidence type="ECO:0000256" key="5">
    <source>
        <dbReference type="ARBA" id="ARBA00022801"/>
    </source>
</evidence>
<keyword evidence="5" id="KW-0378">Hydrolase</keyword>
<keyword evidence="12" id="KW-0812">Transmembrane</keyword>
<protein>
    <recommendedName>
        <fullName evidence="8">Ribosome assembly protein 1</fullName>
    </recommendedName>
    <alternativeName>
        <fullName evidence="9">Elongation factor-like 1</fullName>
    </alternativeName>
</protein>
<dbReference type="NCBIfam" id="TIGR00172">
    <property type="entry name" value="maf"/>
    <property type="match status" value="1"/>
</dbReference>
<evidence type="ECO:0000256" key="8">
    <source>
        <dbReference type="ARBA" id="ARBA00068031"/>
    </source>
</evidence>
<dbReference type="InterPro" id="IPR020568">
    <property type="entry name" value="Ribosomal_Su5_D2-typ_SF"/>
</dbReference>
<dbReference type="GO" id="GO:0042256">
    <property type="term" value="P:cytosolic ribosome assembly"/>
    <property type="evidence" value="ECO:0007669"/>
    <property type="project" value="TreeGrafter"/>
</dbReference>
<dbReference type="CDD" id="cd16268">
    <property type="entry name" value="EF2_II"/>
    <property type="match status" value="1"/>
</dbReference>
<keyword evidence="6" id="KW-0342">GTP-binding</keyword>
<dbReference type="InterPro" id="IPR041095">
    <property type="entry name" value="EFG_II"/>
</dbReference>
<dbReference type="PANTHER" id="PTHR42908">
    <property type="entry name" value="TRANSLATION ELONGATION FACTOR-RELATED"/>
    <property type="match status" value="1"/>
</dbReference>
<dbReference type="Gene3D" id="3.30.70.870">
    <property type="entry name" value="Elongation Factor G (Translational Gtpase), domain 3"/>
    <property type="match status" value="1"/>
</dbReference>
<evidence type="ECO:0000256" key="12">
    <source>
        <dbReference type="SAM" id="Phobius"/>
    </source>
</evidence>
<dbReference type="GO" id="GO:0005525">
    <property type="term" value="F:GTP binding"/>
    <property type="evidence" value="ECO:0007669"/>
    <property type="project" value="UniProtKB-KW"/>
</dbReference>
<feature type="transmembrane region" description="Helical" evidence="12">
    <location>
        <begin position="1245"/>
        <end position="1267"/>
    </location>
</feature>
<feature type="transmembrane region" description="Helical" evidence="12">
    <location>
        <begin position="1173"/>
        <end position="1192"/>
    </location>
</feature>
<dbReference type="InterPro" id="IPR056752">
    <property type="entry name" value="EFL1"/>
</dbReference>
<reference evidence="14" key="1">
    <citation type="submission" date="2021-02" db="EMBL/GenBank/DDBJ databases">
        <authorList>
            <person name="Nowell W R."/>
        </authorList>
    </citation>
    <scope>NUCLEOTIDE SEQUENCE</scope>
</reference>
<evidence type="ECO:0000256" key="1">
    <source>
        <dbReference type="ARBA" id="ARBA00004496"/>
    </source>
</evidence>
<dbReference type="Pfam" id="PF00679">
    <property type="entry name" value="EFG_C"/>
    <property type="match status" value="1"/>
</dbReference>
<dbReference type="CDD" id="cd01681">
    <property type="entry name" value="aeEF2_snRNP_like_IV"/>
    <property type="match status" value="1"/>
</dbReference>
<dbReference type="PROSITE" id="PS51722">
    <property type="entry name" value="G_TR_2"/>
    <property type="match status" value="1"/>
</dbReference>
<dbReference type="FunFam" id="3.90.1430.10:FF:000002">
    <property type="entry name" value="Elongation factor like GTPase 1"/>
    <property type="match status" value="1"/>
</dbReference>
<feature type="transmembrane region" description="Helical" evidence="12">
    <location>
        <begin position="1220"/>
        <end position="1239"/>
    </location>
</feature>
<dbReference type="GO" id="GO:0047429">
    <property type="term" value="F:nucleoside triphosphate diphosphatase activity"/>
    <property type="evidence" value="ECO:0007669"/>
    <property type="project" value="InterPro"/>
</dbReference>
<dbReference type="Gene3D" id="3.30.230.10">
    <property type="match status" value="1"/>
</dbReference>
<evidence type="ECO:0000313" key="14">
    <source>
        <dbReference type="EMBL" id="CAF3988300.1"/>
    </source>
</evidence>
<dbReference type="Pfam" id="PF02545">
    <property type="entry name" value="Maf"/>
    <property type="match status" value="1"/>
</dbReference>
<dbReference type="InterPro" id="IPR027417">
    <property type="entry name" value="P-loop_NTPase"/>
</dbReference>
<name>A0A819N3D7_9BILA</name>
<dbReference type="GO" id="GO:0003924">
    <property type="term" value="F:GTPase activity"/>
    <property type="evidence" value="ECO:0007669"/>
    <property type="project" value="InterPro"/>
</dbReference>
<dbReference type="InterPro" id="IPR029001">
    <property type="entry name" value="ITPase-like_fam"/>
</dbReference>
<evidence type="ECO:0000313" key="15">
    <source>
        <dbReference type="Proteomes" id="UP000663881"/>
    </source>
</evidence>
<dbReference type="CDD" id="cd00555">
    <property type="entry name" value="Maf"/>
    <property type="match status" value="1"/>
</dbReference>
<dbReference type="SUPFAM" id="SSF54211">
    <property type="entry name" value="Ribosomal protein S5 domain 2-like"/>
    <property type="match status" value="1"/>
</dbReference>
<keyword evidence="12" id="KW-0472">Membrane</keyword>
<dbReference type="InterPro" id="IPR035647">
    <property type="entry name" value="EFG_III/V"/>
</dbReference>
<dbReference type="SUPFAM" id="SSF54980">
    <property type="entry name" value="EF-G C-terminal domain-like"/>
    <property type="match status" value="2"/>
</dbReference>